<comment type="caution">
    <text evidence="8">The sequence shown here is derived from an EMBL/GenBank/DDBJ whole genome shotgun (WGS) entry which is preliminary data.</text>
</comment>
<dbReference type="Pfam" id="PF00015">
    <property type="entry name" value="MCPsignal"/>
    <property type="match status" value="1"/>
</dbReference>
<dbReference type="SUPFAM" id="SSF58104">
    <property type="entry name" value="Methyl-accepting chemotaxis protein (MCP) signaling domain"/>
    <property type="match status" value="1"/>
</dbReference>
<dbReference type="CDD" id="cd06225">
    <property type="entry name" value="HAMP"/>
    <property type="match status" value="1"/>
</dbReference>
<dbReference type="GO" id="GO:0007165">
    <property type="term" value="P:signal transduction"/>
    <property type="evidence" value="ECO:0007669"/>
    <property type="project" value="UniProtKB-KW"/>
</dbReference>
<name>A0A1A5XG51_9BURK</name>
<dbReference type="PANTHER" id="PTHR43531">
    <property type="entry name" value="PROTEIN ICFG"/>
    <property type="match status" value="1"/>
</dbReference>
<dbReference type="Pfam" id="PF00672">
    <property type="entry name" value="HAMP"/>
    <property type="match status" value="1"/>
</dbReference>
<proteinExistence type="inferred from homology"/>
<comment type="similarity">
    <text evidence="3">Belongs to the methyl-accepting chemotaxis (MCP) protein family.</text>
</comment>
<keyword evidence="5" id="KW-0812">Transmembrane</keyword>
<dbReference type="InterPro" id="IPR004089">
    <property type="entry name" value="MCPsignal_dom"/>
</dbReference>
<reference evidence="8 9" key="1">
    <citation type="submission" date="2016-10" db="EMBL/GenBank/DDBJ databases">
        <authorList>
            <person name="Varghese N."/>
            <person name="Submissions S."/>
        </authorList>
    </citation>
    <scope>NUCLEOTIDE SEQUENCE [LARGE SCALE GENOMIC DNA]</scope>
    <source>
        <strain evidence="8 9">LMG 22274</strain>
    </source>
</reference>
<dbReference type="EMBL" id="FNZM01000013">
    <property type="protein sequence ID" value="SEK03290.1"/>
    <property type="molecule type" value="Genomic_DNA"/>
</dbReference>
<dbReference type="AlphaFoldDB" id="A0A1A5XG51"/>
<keyword evidence="5" id="KW-0472">Membrane</keyword>
<evidence type="ECO:0000256" key="5">
    <source>
        <dbReference type="SAM" id="Phobius"/>
    </source>
</evidence>
<feature type="transmembrane region" description="Helical" evidence="5">
    <location>
        <begin position="191"/>
        <end position="214"/>
    </location>
</feature>
<dbReference type="Gene3D" id="1.10.287.950">
    <property type="entry name" value="Methyl-accepting chemotaxis protein"/>
    <property type="match status" value="1"/>
</dbReference>
<evidence type="ECO:0000259" key="6">
    <source>
        <dbReference type="PROSITE" id="PS50111"/>
    </source>
</evidence>
<gene>
    <name evidence="8" type="ORF">SAMN05216550_113281</name>
</gene>
<organism evidence="8 9">
    <name type="scientific">Paraburkholderia tropica</name>
    <dbReference type="NCBI Taxonomy" id="92647"/>
    <lineage>
        <taxon>Bacteria</taxon>
        <taxon>Pseudomonadati</taxon>
        <taxon>Pseudomonadota</taxon>
        <taxon>Betaproteobacteria</taxon>
        <taxon>Burkholderiales</taxon>
        <taxon>Burkholderiaceae</taxon>
        <taxon>Paraburkholderia</taxon>
    </lineage>
</organism>
<dbReference type="SMART" id="SM00283">
    <property type="entry name" value="MA"/>
    <property type="match status" value="1"/>
</dbReference>
<dbReference type="GO" id="GO:0004888">
    <property type="term" value="F:transmembrane signaling receptor activity"/>
    <property type="evidence" value="ECO:0007669"/>
    <property type="project" value="TreeGrafter"/>
</dbReference>
<dbReference type="InterPro" id="IPR003660">
    <property type="entry name" value="HAMP_dom"/>
</dbReference>
<evidence type="ECO:0000259" key="7">
    <source>
        <dbReference type="PROSITE" id="PS50885"/>
    </source>
</evidence>
<accession>A0A1A5XG51</accession>
<dbReference type="PROSITE" id="PS50885">
    <property type="entry name" value="HAMP"/>
    <property type="match status" value="1"/>
</dbReference>
<feature type="domain" description="Methyl-accepting transducer" evidence="6">
    <location>
        <begin position="272"/>
        <end position="501"/>
    </location>
</feature>
<comment type="subcellular location">
    <subcellularLocation>
        <location evidence="1">Membrane</location>
    </subcellularLocation>
</comment>
<dbReference type="GO" id="GO:0005886">
    <property type="term" value="C:plasma membrane"/>
    <property type="evidence" value="ECO:0007669"/>
    <property type="project" value="TreeGrafter"/>
</dbReference>
<keyword evidence="2" id="KW-0488">Methylation</keyword>
<dbReference type="GO" id="GO:0006935">
    <property type="term" value="P:chemotaxis"/>
    <property type="evidence" value="ECO:0007669"/>
    <property type="project" value="TreeGrafter"/>
</dbReference>
<evidence type="ECO:0000256" key="2">
    <source>
        <dbReference type="ARBA" id="ARBA00022481"/>
    </source>
</evidence>
<dbReference type="InterPro" id="IPR051310">
    <property type="entry name" value="MCP_chemotaxis"/>
</dbReference>
<feature type="transmembrane region" description="Helical" evidence="5">
    <location>
        <begin position="12"/>
        <end position="34"/>
    </location>
</feature>
<evidence type="ECO:0000313" key="9">
    <source>
        <dbReference type="Proteomes" id="UP000183529"/>
    </source>
</evidence>
<protein>
    <submittedName>
        <fullName evidence="8">Methyl-accepting chemotaxis protein</fullName>
    </submittedName>
</protein>
<evidence type="ECO:0000256" key="4">
    <source>
        <dbReference type="PROSITE-ProRule" id="PRU00284"/>
    </source>
</evidence>
<evidence type="ECO:0000256" key="3">
    <source>
        <dbReference type="ARBA" id="ARBA00029447"/>
    </source>
</evidence>
<dbReference type="RefSeq" id="WP_065059822.1">
    <property type="nucleotide sequence ID" value="NZ_CAJMXX010000010.1"/>
</dbReference>
<dbReference type="FunFam" id="1.10.287.950:FF:000001">
    <property type="entry name" value="Methyl-accepting chemotaxis sensory transducer"/>
    <property type="match status" value="1"/>
</dbReference>
<dbReference type="PANTHER" id="PTHR43531:SF14">
    <property type="entry name" value="METHYL-ACCEPTING CHEMOTAXIS PROTEIN I-RELATED"/>
    <property type="match status" value="1"/>
</dbReference>
<sequence length="516" mass="54703">MKMQNLSIGKKLTSAFCVVIAFFLVSSAVCWYGLDAIDQKQQQNAVSVQAQRLVKDASADYLNIIWALLAYNLDGQPGHMKWKVDHIGDFRTRMAAIKALDPADTARNQLIDTAVAQYDAWEAKVVDPMLAMRTQVNEGSATLAQLSALTESFGSYLGTGDMIAAVDALDKAESQRIEARTAELASLRHTIYLSVALAAAFAVVCAGLAGRWLVTAIRDPLSRAVDTAQAIAAGRLDSRIERNRTDETGRLLAAMDAMQTSLQTIVGSVTQGVEAVKVGAAQIAAGNTDLSSRTEQQAAALEQTSATTHELTEAVRQNADNARHACDVIVRAMNAVNAGNTLSSDLIETMNEASGSAEKIATITAIIEGIAFQTNILALNAAVEAARAGTEGRGFAVVASEVRSLAQRSSTAAREIKELIEQSTMSISGSVTRAHDVGATMTRLRADIATAKDVFETIAQASNEQSRGLEQVNQAIAQMDQVTQQNAALVEEAAAAAHALDEQAVRLQGAVAVFAV</sequence>
<feature type="domain" description="HAMP" evidence="7">
    <location>
        <begin position="215"/>
        <end position="267"/>
    </location>
</feature>
<dbReference type="PROSITE" id="PS50111">
    <property type="entry name" value="CHEMOTAXIS_TRANSDUC_2"/>
    <property type="match status" value="1"/>
</dbReference>
<dbReference type="SMART" id="SM00304">
    <property type="entry name" value="HAMP"/>
    <property type="match status" value="1"/>
</dbReference>
<evidence type="ECO:0000313" key="8">
    <source>
        <dbReference type="EMBL" id="SEK03290.1"/>
    </source>
</evidence>
<keyword evidence="5" id="KW-1133">Transmembrane helix</keyword>
<evidence type="ECO:0000256" key="1">
    <source>
        <dbReference type="ARBA" id="ARBA00004370"/>
    </source>
</evidence>
<keyword evidence="4" id="KW-0807">Transducer</keyword>
<dbReference type="OrthoDB" id="5441488at2"/>
<dbReference type="Proteomes" id="UP000183529">
    <property type="component" value="Unassembled WGS sequence"/>
</dbReference>